<feature type="chain" id="PRO_5015476704" evidence="2">
    <location>
        <begin position="18"/>
        <end position="268"/>
    </location>
</feature>
<dbReference type="OrthoDB" id="1427789at2759"/>
<organism evidence="3 4">
    <name type="scientific">Artemisia annua</name>
    <name type="common">Sweet wormwood</name>
    <dbReference type="NCBI Taxonomy" id="35608"/>
    <lineage>
        <taxon>Eukaryota</taxon>
        <taxon>Viridiplantae</taxon>
        <taxon>Streptophyta</taxon>
        <taxon>Embryophyta</taxon>
        <taxon>Tracheophyta</taxon>
        <taxon>Spermatophyta</taxon>
        <taxon>Magnoliopsida</taxon>
        <taxon>eudicotyledons</taxon>
        <taxon>Gunneridae</taxon>
        <taxon>Pentapetalae</taxon>
        <taxon>asterids</taxon>
        <taxon>campanulids</taxon>
        <taxon>Asterales</taxon>
        <taxon>Asteraceae</taxon>
        <taxon>Asteroideae</taxon>
        <taxon>Anthemideae</taxon>
        <taxon>Artemisiinae</taxon>
        <taxon>Artemisia</taxon>
    </lineage>
</organism>
<accession>A0A2U1MMG8</accession>
<feature type="compositionally biased region" description="Polar residues" evidence="1">
    <location>
        <begin position="105"/>
        <end position="126"/>
    </location>
</feature>
<dbReference type="STRING" id="35608.A0A2U1MMG8"/>
<feature type="region of interest" description="Disordered" evidence="1">
    <location>
        <begin position="249"/>
        <end position="268"/>
    </location>
</feature>
<feature type="signal peptide" evidence="2">
    <location>
        <begin position="1"/>
        <end position="17"/>
    </location>
</feature>
<comment type="caution">
    <text evidence="3">The sequence shown here is derived from an EMBL/GenBank/DDBJ whole genome shotgun (WGS) entry which is preliminary data.</text>
</comment>
<evidence type="ECO:0000313" key="3">
    <source>
        <dbReference type="EMBL" id="PWA62463.1"/>
    </source>
</evidence>
<proteinExistence type="predicted"/>
<dbReference type="EMBL" id="PKPP01004865">
    <property type="protein sequence ID" value="PWA62463.1"/>
    <property type="molecule type" value="Genomic_DNA"/>
</dbReference>
<evidence type="ECO:0000313" key="4">
    <source>
        <dbReference type="Proteomes" id="UP000245207"/>
    </source>
</evidence>
<keyword evidence="2" id="KW-0732">Signal</keyword>
<sequence>MSYLCLTFLLAVEKVLAGAIRREMALEEDLNPYVVIETYYNEKYHKILIPLGPLKYFQGLVKHIPIQVLEHSKFVCDLAPDVTDNLLQENFRTQYPSVRGAKTVTDPNTEVGESSRTAEQKNSQDLQDGAARDGQSEQGMGRFGVRMNGNEEQEEQGTIAHIYSATVPIIPMDTDPTNTTEELRQLFEQFGIYKDPCSQGTRGYLDKFEVVARAAGSNTSLLAKQNVMFDQMYGVTYGTEYNVGTQFGKDESMSGNKDASAVRQKSGA</sequence>
<evidence type="ECO:0000256" key="2">
    <source>
        <dbReference type="SAM" id="SignalP"/>
    </source>
</evidence>
<name>A0A2U1MMG8_ARTAN</name>
<keyword evidence="4" id="KW-1185">Reference proteome</keyword>
<gene>
    <name evidence="3" type="ORF">CTI12_AA365410</name>
</gene>
<reference evidence="3 4" key="1">
    <citation type="journal article" date="2018" name="Mol. Plant">
        <title>The genome of Artemisia annua provides insight into the evolution of Asteraceae family and artemisinin biosynthesis.</title>
        <authorList>
            <person name="Shen Q."/>
            <person name="Zhang L."/>
            <person name="Liao Z."/>
            <person name="Wang S."/>
            <person name="Yan T."/>
            <person name="Shi P."/>
            <person name="Liu M."/>
            <person name="Fu X."/>
            <person name="Pan Q."/>
            <person name="Wang Y."/>
            <person name="Lv Z."/>
            <person name="Lu X."/>
            <person name="Zhang F."/>
            <person name="Jiang W."/>
            <person name="Ma Y."/>
            <person name="Chen M."/>
            <person name="Hao X."/>
            <person name="Li L."/>
            <person name="Tang Y."/>
            <person name="Lv G."/>
            <person name="Zhou Y."/>
            <person name="Sun X."/>
            <person name="Brodelius P.E."/>
            <person name="Rose J.K.C."/>
            <person name="Tang K."/>
        </authorList>
    </citation>
    <scope>NUCLEOTIDE SEQUENCE [LARGE SCALE GENOMIC DNA]</scope>
    <source>
        <strain evidence="4">cv. Huhao1</strain>
        <tissue evidence="3">Leaf</tissue>
    </source>
</reference>
<dbReference type="Proteomes" id="UP000245207">
    <property type="component" value="Unassembled WGS sequence"/>
</dbReference>
<dbReference type="AlphaFoldDB" id="A0A2U1MMG8"/>
<feature type="region of interest" description="Disordered" evidence="1">
    <location>
        <begin position="98"/>
        <end position="143"/>
    </location>
</feature>
<protein>
    <submittedName>
        <fullName evidence="3">Polyadenylate-binding protein RBP47B</fullName>
    </submittedName>
</protein>
<evidence type="ECO:0000256" key="1">
    <source>
        <dbReference type="SAM" id="MobiDB-lite"/>
    </source>
</evidence>